<keyword evidence="6" id="KW-0883">Thioether bond</keyword>
<dbReference type="EMBL" id="CP016268">
    <property type="protein sequence ID" value="ANO50818.1"/>
    <property type="molecule type" value="Genomic_DNA"/>
</dbReference>
<dbReference type="STRING" id="1548547.BA177_06005"/>
<keyword evidence="3" id="KW-0223">Dioxygenase</keyword>
<dbReference type="GO" id="GO:0008198">
    <property type="term" value="F:ferrous iron binding"/>
    <property type="evidence" value="ECO:0007669"/>
    <property type="project" value="TreeGrafter"/>
</dbReference>
<evidence type="ECO:0000256" key="1">
    <source>
        <dbReference type="ARBA" id="ARBA00006622"/>
    </source>
</evidence>
<reference evidence="8 9" key="1">
    <citation type="submission" date="2016-06" db="EMBL/GenBank/DDBJ databases">
        <title>Complete genome sequence of a deep-branching marine Gamma Proteobacterium Woeseia oceani type strain XK5.</title>
        <authorList>
            <person name="Mu D."/>
            <person name="Du Z."/>
        </authorList>
    </citation>
    <scope>NUCLEOTIDE SEQUENCE [LARGE SCALE GENOMIC DNA]</scope>
    <source>
        <strain evidence="8 9">XK5</strain>
    </source>
</reference>
<organism evidence="8 9">
    <name type="scientific">Woeseia oceani</name>
    <dbReference type="NCBI Taxonomy" id="1548547"/>
    <lineage>
        <taxon>Bacteria</taxon>
        <taxon>Pseudomonadati</taxon>
        <taxon>Pseudomonadota</taxon>
        <taxon>Gammaproteobacteria</taxon>
        <taxon>Woeseiales</taxon>
        <taxon>Woeseiaceae</taxon>
        <taxon>Woeseia</taxon>
    </lineage>
</organism>
<protein>
    <recommendedName>
        <fullName evidence="10">Cysteine dioxygenase</fullName>
    </recommendedName>
</protein>
<dbReference type="GO" id="GO:0016702">
    <property type="term" value="F:oxidoreductase activity, acting on single donors with incorporation of molecular oxygen, incorporation of two atoms of oxygen"/>
    <property type="evidence" value="ECO:0007669"/>
    <property type="project" value="InterPro"/>
</dbReference>
<feature type="cross-link" description="3'-(S-cysteinyl)-tyrosine (Cys-Tyr)" evidence="6">
    <location>
        <begin position="92"/>
        <end position="158"/>
    </location>
</feature>
<feature type="binding site" evidence="7">
    <location>
        <position position="85"/>
    </location>
    <ligand>
        <name>Fe cation</name>
        <dbReference type="ChEBI" id="CHEBI:24875"/>
        <note>catalytic</note>
    </ligand>
</feature>
<feature type="binding site" evidence="7">
    <location>
        <position position="141"/>
    </location>
    <ligand>
        <name>Fe cation</name>
        <dbReference type="ChEBI" id="CHEBI:24875"/>
        <note>catalytic</note>
    </ligand>
</feature>
<dbReference type="Proteomes" id="UP000092695">
    <property type="component" value="Chromosome"/>
</dbReference>
<dbReference type="InterPro" id="IPR011051">
    <property type="entry name" value="RmlC_Cupin_sf"/>
</dbReference>
<accession>A0A193LEC7</accession>
<keyword evidence="4" id="KW-0560">Oxidoreductase</keyword>
<evidence type="ECO:0000256" key="6">
    <source>
        <dbReference type="PIRSR" id="PIRSR610300-50"/>
    </source>
</evidence>
<dbReference type="AlphaFoldDB" id="A0A193LEC7"/>
<name>A0A193LEC7_9GAMM</name>
<dbReference type="OrthoDB" id="7059163at2"/>
<proteinExistence type="inferred from homology"/>
<evidence type="ECO:0000256" key="7">
    <source>
        <dbReference type="PIRSR" id="PIRSR610300-51"/>
    </source>
</evidence>
<evidence type="ECO:0000313" key="9">
    <source>
        <dbReference type="Proteomes" id="UP000092695"/>
    </source>
</evidence>
<dbReference type="CDD" id="cd10548">
    <property type="entry name" value="cupin_CDO"/>
    <property type="match status" value="1"/>
</dbReference>
<keyword evidence="9" id="KW-1185">Reference proteome</keyword>
<evidence type="ECO:0008006" key="10">
    <source>
        <dbReference type="Google" id="ProtNLM"/>
    </source>
</evidence>
<dbReference type="PANTHER" id="PTHR12918:SF1">
    <property type="entry name" value="CYSTEINE DIOXYGENASE TYPE 1"/>
    <property type="match status" value="1"/>
</dbReference>
<evidence type="ECO:0000256" key="4">
    <source>
        <dbReference type="ARBA" id="ARBA00023002"/>
    </source>
</evidence>
<dbReference type="Pfam" id="PF05995">
    <property type="entry name" value="CDO_I"/>
    <property type="match status" value="1"/>
</dbReference>
<evidence type="ECO:0000256" key="5">
    <source>
        <dbReference type="ARBA" id="ARBA00023004"/>
    </source>
</evidence>
<gene>
    <name evidence="8" type="ORF">BA177_06005</name>
</gene>
<dbReference type="Gene3D" id="2.60.120.10">
    <property type="entry name" value="Jelly Rolls"/>
    <property type="match status" value="1"/>
</dbReference>
<sequence length="187" mass="20726">MSSNGTAELIRLVEEAVDQDSVAATVEAIKADLCKLIRSSQIDLPPEFITPVDGHYARRLLHKNEEKGYSIVVMTWGPGQNAPIHDHSGMWCVEGVWGGSIDVQQYELVSRDNENYRFEARNSYEAGVGSAGCLIPPYEYHSIGNPCDQTSAISLHIYGGEMKQCSVFERQADGSYTRTQHPLGYDN</sequence>
<dbReference type="PANTHER" id="PTHR12918">
    <property type="entry name" value="CYSTEINE DIOXYGENASE"/>
    <property type="match status" value="1"/>
</dbReference>
<evidence type="ECO:0000256" key="2">
    <source>
        <dbReference type="ARBA" id="ARBA00022723"/>
    </source>
</evidence>
<dbReference type="InterPro" id="IPR014710">
    <property type="entry name" value="RmlC-like_jellyroll"/>
</dbReference>
<dbReference type="InterPro" id="IPR010300">
    <property type="entry name" value="CDO_1"/>
</dbReference>
<keyword evidence="5 7" id="KW-0408">Iron</keyword>
<dbReference type="RefSeq" id="WP_068614166.1">
    <property type="nucleotide sequence ID" value="NZ_CP016268.1"/>
</dbReference>
<feature type="binding site" evidence="7">
    <location>
        <position position="87"/>
    </location>
    <ligand>
        <name>Fe cation</name>
        <dbReference type="ChEBI" id="CHEBI:24875"/>
        <note>catalytic</note>
    </ligand>
</feature>
<dbReference type="KEGG" id="woc:BA177_06005"/>
<comment type="similarity">
    <text evidence="1">Belongs to the cysteine dioxygenase family.</text>
</comment>
<evidence type="ECO:0000313" key="8">
    <source>
        <dbReference type="EMBL" id="ANO50818.1"/>
    </source>
</evidence>
<dbReference type="SUPFAM" id="SSF51182">
    <property type="entry name" value="RmlC-like cupins"/>
    <property type="match status" value="1"/>
</dbReference>
<keyword evidence="2 7" id="KW-0479">Metal-binding</keyword>
<evidence type="ECO:0000256" key="3">
    <source>
        <dbReference type="ARBA" id="ARBA00022964"/>
    </source>
</evidence>